<reference evidence="2" key="1">
    <citation type="journal article" date="2022" name="ISME J.">
        <title>Identification of active gaseous-alkane degraders at natural gas seeps.</title>
        <authorList>
            <person name="Farhan Ul Haque M."/>
            <person name="Hernandez M."/>
            <person name="Crombie A.T."/>
            <person name="Murrell J.C."/>
        </authorList>
    </citation>
    <scope>NUCLEOTIDE SEQUENCE</scope>
    <source>
        <strain evidence="2">PC2</strain>
    </source>
</reference>
<accession>A0ABS9ZE42</accession>
<name>A0ABS9ZE42_9HYPH</name>
<sequence>MRTITKFGLAAALASVLAPMPATAFWLLGFSTADTLPQGDFSAIAGAGGQLSSVGEPRTTSLTTFLPHAGIRAGLADGWDIGYRLTQVALPFSSIGPSLGAEIDLKRRLTPADSPWQAALVIGGAYSYLDIQDRSRSAWSPGVDLILSHSFTPRYAGFVDLRYVYTAIPTAIGGDAGNYLNAVGVGLGVRAKLTEVVSISPEIGVFDFNGKLAGKQENGVGVQIGAVLGFKF</sequence>
<keyword evidence="3" id="KW-1185">Reference proteome</keyword>
<dbReference type="EMBL" id="JAIVFP010000003">
    <property type="protein sequence ID" value="MCI4685036.1"/>
    <property type="molecule type" value="Genomic_DNA"/>
</dbReference>
<proteinExistence type="predicted"/>
<dbReference type="Proteomes" id="UP001139104">
    <property type="component" value="Unassembled WGS sequence"/>
</dbReference>
<feature type="chain" id="PRO_5045601796" description="Outer membrane protein beta-barrel domain-containing protein" evidence="1">
    <location>
        <begin position="25"/>
        <end position="232"/>
    </location>
</feature>
<evidence type="ECO:0000313" key="2">
    <source>
        <dbReference type="EMBL" id="MCI4685036.1"/>
    </source>
</evidence>
<comment type="caution">
    <text evidence="2">The sequence shown here is derived from an EMBL/GenBank/DDBJ whole genome shotgun (WGS) entry which is preliminary data.</text>
</comment>
<evidence type="ECO:0008006" key="4">
    <source>
        <dbReference type="Google" id="ProtNLM"/>
    </source>
</evidence>
<feature type="signal peptide" evidence="1">
    <location>
        <begin position="1"/>
        <end position="24"/>
    </location>
</feature>
<organism evidence="2 3">
    <name type="scientific">Candidatus Rhodoblastus alkanivorans</name>
    <dbReference type="NCBI Taxonomy" id="2954117"/>
    <lineage>
        <taxon>Bacteria</taxon>
        <taxon>Pseudomonadati</taxon>
        <taxon>Pseudomonadota</taxon>
        <taxon>Alphaproteobacteria</taxon>
        <taxon>Hyphomicrobiales</taxon>
        <taxon>Rhodoblastaceae</taxon>
        <taxon>Rhodoblastus</taxon>
    </lineage>
</organism>
<gene>
    <name evidence="2" type="ORF">K2U94_20130</name>
</gene>
<dbReference type="RefSeq" id="WP_243069062.1">
    <property type="nucleotide sequence ID" value="NZ_JAIVFK010000058.1"/>
</dbReference>
<protein>
    <recommendedName>
        <fullName evidence="4">Outer membrane protein beta-barrel domain-containing protein</fullName>
    </recommendedName>
</protein>
<evidence type="ECO:0000313" key="3">
    <source>
        <dbReference type="Proteomes" id="UP001139104"/>
    </source>
</evidence>
<keyword evidence="1" id="KW-0732">Signal</keyword>
<evidence type="ECO:0000256" key="1">
    <source>
        <dbReference type="SAM" id="SignalP"/>
    </source>
</evidence>